<reference evidence="2" key="1">
    <citation type="submission" date="2023-01" db="EMBL/GenBank/DDBJ databases">
        <title>Exophiala dermititidis isolated from Cystic Fibrosis Patient.</title>
        <authorList>
            <person name="Kurbessoian T."/>
            <person name="Crocker A."/>
            <person name="Murante D."/>
            <person name="Hogan D.A."/>
            <person name="Stajich J.E."/>
        </authorList>
    </citation>
    <scope>NUCLEOTIDE SEQUENCE</scope>
    <source>
        <strain evidence="2">Ex8</strain>
    </source>
</reference>
<accession>A0AAN6IUV1</accession>
<comment type="caution">
    <text evidence="2">The sequence shown here is derived from an EMBL/GenBank/DDBJ whole genome shotgun (WGS) entry which is preliminary data.</text>
</comment>
<protein>
    <submittedName>
        <fullName evidence="2">Uncharacterized protein</fullName>
    </submittedName>
</protein>
<evidence type="ECO:0000256" key="1">
    <source>
        <dbReference type="SAM" id="MobiDB-lite"/>
    </source>
</evidence>
<dbReference type="Proteomes" id="UP001161757">
    <property type="component" value="Unassembled WGS sequence"/>
</dbReference>
<dbReference type="EMBL" id="JAJGCB010000007">
    <property type="protein sequence ID" value="KAJ8991770.1"/>
    <property type="molecule type" value="Genomic_DNA"/>
</dbReference>
<name>A0AAN6IUV1_EXODE</name>
<proteinExistence type="predicted"/>
<evidence type="ECO:0000313" key="2">
    <source>
        <dbReference type="EMBL" id="KAJ8991770.1"/>
    </source>
</evidence>
<dbReference type="AlphaFoldDB" id="A0AAN6IUV1"/>
<evidence type="ECO:0000313" key="3">
    <source>
        <dbReference type="Proteomes" id="UP001161757"/>
    </source>
</evidence>
<feature type="region of interest" description="Disordered" evidence="1">
    <location>
        <begin position="13"/>
        <end position="37"/>
    </location>
</feature>
<sequence length="121" mass="13669">MLTSWPAGLHRHVEKHDRSFNTSNSGGHGSGVLNRHDDLPPTLTKCYATTRKYRTVMAQYEERVSNSTVVHCYQQQGRYDLGKFVRPQLTQKAGHKSGVWWREAVVVQGAWKCASHTTATS</sequence>
<organism evidence="2 3">
    <name type="scientific">Exophiala dermatitidis</name>
    <name type="common">Black yeast-like fungus</name>
    <name type="synonym">Wangiella dermatitidis</name>
    <dbReference type="NCBI Taxonomy" id="5970"/>
    <lineage>
        <taxon>Eukaryota</taxon>
        <taxon>Fungi</taxon>
        <taxon>Dikarya</taxon>
        <taxon>Ascomycota</taxon>
        <taxon>Pezizomycotina</taxon>
        <taxon>Eurotiomycetes</taxon>
        <taxon>Chaetothyriomycetidae</taxon>
        <taxon>Chaetothyriales</taxon>
        <taxon>Herpotrichiellaceae</taxon>
        <taxon>Exophiala</taxon>
    </lineage>
</organism>
<gene>
    <name evidence="2" type="ORF">HRR80_004392</name>
</gene>